<proteinExistence type="predicted"/>
<dbReference type="PANTHER" id="PTHR38593">
    <property type="entry name" value="BLR2558 PROTEIN"/>
    <property type="match status" value="1"/>
</dbReference>
<evidence type="ECO:0000313" key="2">
    <source>
        <dbReference type="EMBL" id="RAK63824.1"/>
    </source>
</evidence>
<dbReference type="InterPro" id="IPR025419">
    <property type="entry name" value="DUF4142"/>
</dbReference>
<dbReference type="AlphaFoldDB" id="A0A328BDC7"/>
<gene>
    <name evidence="2" type="ORF">DLM85_19940</name>
</gene>
<evidence type="ECO:0000313" key="3">
    <source>
        <dbReference type="Proteomes" id="UP000248553"/>
    </source>
</evidence>
<protein>
    <recommendedName>
        <fullName evidence="1">DUF4142 domain-containing protein</fullName>
    </recommendedName>
</protein>
<dbReference type="Gene3D" id="1.20.1260.10">
    <property type="match status" value="1"/>
</dbReference>
<evidence type="ECO:0000259" key="1">
    <source>
        <dbReference type="Pfam" id="PF13628"/>
    </source>
</evidence>
<reference evidence="3" key="1">
    <citation type="submission" date="2018-05" db="EMBL/GenBank/DDBJ databases">
        <authorList>
            <person name="Nie L."/>
        </authorList>
    </citation>
    <scope>NUCLEOTIDE SEQUENCE [LARGE SCALE GENOMIC DNA]</scope>
    <source>
        <strain evidence="3">NL</strain>
    </source>
</reference>
<dbReference type="EMBL" id="QHKM01000008">
    <property type="protein sequence ID" value="RAK63824.1"/>
    <property type="molecule type" value="Genomic_DNA"/>
</dbReference>
<feature type="domain" description="DUF4142" evidence="1">
    <location>
        <begin position="81"/>
        <end position="212"/>
    </location>
</feature>
<organism evidence="2 3">
    <name type="scientific">Hymenobacter edaphi</name>
    <dbReference type="NCBI Taxonomy" id="2211146"/>
    <lineage>
        <taxon>Bacteria</taxon>
        <taxon>Pseudomonadati</taxon>
        <taxon>Bacteroidota</taxon>
        <taxon>Cytophagia</taxon>
        <taxon>Cytophagales</taxon>
        <taxon>Hymenobacteraceae</taxon>
        <taxon>Hymenobacter</taxon>
    </lineage>
</organism>
<accession>A0A328BDC7</accession>
<name>A0A328BDC7_9BACT</name>
<keyword evidence="3" id="KW-1185">Reference proteome</keyword>
<dbReference type="Proteomes" id="UP000248553">
    <property type="component" value="Unassembled WGS sequence"/>
</dbReference>
<sequence>MIHAVAVPLLPKYRRNNILTARPRAIRSVFLVCTMPTPRLRPLPALLLLTLGACQPAARPEQSATTAPPTTCTLDAFGCFFMPMAGCAGIFEVEAGQVAAERATRPAVRAYAAQMVTEHSAINAEYRALMRRKGMVPPDTTLLAYRQKIDSLRQLPAPQLDAYYARMMVADHRQAVRLFGLAADSARDAEYRQWLGRMQTVVARHAAHAEALLQGLPHPHHAAGSR</sequence>
<comment type="caution">
    <text evidence="2">The sequence shown here is derived from an EMBL/GenBank/DDBJ whole genome shotgun (WGS) entry which is preliminary data.</text>
</comment>
<dbReference type="OrthoDB" id="883203at2"/>
<dbReference type="Pfam" id="PF13628">
    <property type="entry name" value="DUF4142"/>
    <property type="match status" value="1"/>
</dbReference>
<dbReference type="PANTHER" id="PTHR38593:SF1">
    <property type="entry name" value="BLR2558 PROTEIN"/>
    <property type="match status" value="1"/>
</dbReference>
<dbReference type="InterPro" id="IPR012347">
    <property type="entry name" value="Ferritin-like"/>
</dbReference>